<accession>A0A645AE59</accession>
<proteinExistence type="predicted"/>
<reference evidence="1" key="1">
    <citation type="submission" date="2019-08" db="EMBL/GenBank/DDBJ databases">
        <authorList>
            <person name="Kucharzyk K."/>
            <person name="Murdoch R.W."/>
            <person name="Higgins S."/>
            <person name="Loffler F."/>
        </authorList>
    </citation>
    <scope>NUCLEOTIDE SEQUENCE</scope>
</reference>
<dbReference type="EMBL" id="VSSQ01013438">
    <property type="protein sequence ID" value="MPM51485.1"/>
    <property type="molecule type" value="Genomic_DNA"/>
</dbReference>
<evidence type="ECO:0000313" key="1">
    <source>
        <dbReference type="EMBL" id="MPM51485.1"/>
    </source>
</evidence>
<dbReference type="AlphaFoldDB" id="A0A645AE59"/>
<protein>
    <submittedName>
        <fullName evidence="1">Uncharacterized protein</fullName>
    </submittedName>
</protein>
<name>A0A645AE59_9ZZZZ</name>
<gene>
    <name evidence="1" type="ORF">SDC9_98234</name>
</gene>
<sequence length="126" mass="14609">MLLGQVTVEFPRQRFAFEFLEITVCQRFILNSNQETLQIAVEVKIVVNAVVATQSLLRHNRFKHIFAPTVKAFREKEDFIGFAGSTIMSIGDTQSAVINQSENQQNVLFKIREPKRHLQFIQPFRE</sequence>
<comment type="caution">
    <text evidence="1">The sequence shown here is derived from an EMBL/GenBank/DDBJ whole genome shotgun (WGS) entry which is preliminary data.</text>
</comment>
<organism evidence="1">
    <name type="scientific">bioreactor metagenome</name>
    <dbReference type="NCBI Taxonomy" id="1076179"/>
    <lineage>
        <taxon>unclassified sequences</taxon>
        <taxon>metagenomes</taxon>
        <taxon>ecological metagenomes</taxon>
    </lineage>
</organism>